<dbReference type="GeneID" id="85338438"/>
<accession>A0AAI9YYZ0</accession>
<evidence type="ECO:0000313" key="2">
    <source>
        <dbReference type="EMBL" id="KAK1528889.1"/>
    </source>
</evidence>
<gene>
    <name evidence="2" type="ORF">CCOS01_06723</name>
</gene>
<feature type="compositionally biased region" description="Basic residues" evidence="1">
    <location>
        <begin position="223"/>
        <end position="233"/>
    </location>
</feature>
<sequence length="259" mass="28557">HKATAPATLLCDHGRRAPKLASCQVRIPYAFVSAPSTRTCTFCTSEYDTGAGIQQFSHRNITQSKIASEKVGLPSPRIVPSTNYLTSNDFCRKQGPSPGFTRGFKQHGLLGFGRTMPYLSTIRCVQHNLAQNDGSIDDCWLHRIQTTTSKVNHTIINVDLSVESSPCDSAPAFENRPQSPRAIADNNPTSKSMGHRQSSDVDGKPSSSYQLNRAGKEQETRYRRQRNGSKLHRGSVNEHAYQSNPTTHRKASNWATGGQ</sequence>
<dbReference type="AlphaFoldDB" id="A0AAI9YYZ0"/>
<comment type="caution">
    <text evidence="2">The sequence shown here is derived from an EMBL/GenBank/DDBJ whole genome shotgun (WGS) entry which is preliminary data.</text>
</comment>
<proteinExistence type="predicted"/>
<keyword evidence="3" id="KW-1185">Reference proteome</keyword>
<organism evidence="2 3">
    <name type="scientific">Colletotrichum costaricense</name>
    <dbReference type="NCBI Taxonomy" id="1209916"/>
    <lineage>
        <taxon>Eukaryota</taxon>
        <taxon>Fungi</taxon>
        <taxon>Dikarya</taxon>
        <taxon>Ascomycota</taxon>
        <taxon>Pezizomycotina</taxon>
        <taxon>Sordariomycetes</taxon>
        <taxon>Hypocreomycetidae</taxon>
        <taxon>Glomerellales</taxon>
        <taxon>Glomerellaceae</taxon>
        <taxon>Colletotrichum</taxon>
        <taxon>Colletotrichum acutatum species complex</taxon>
    </lineage>
</organism>
<reference evidence="2 3" key="1">
    <citation type="submission" date="2016-10" db="EMBL/GenBank/DDBJ databases">
        <title>The genome sequence of Colletotrichum fioriniae PJ7.</title>
        <authorList>
            <person name="Baroncelli R."/>
        </authorList>
    </citation>
    <scope>NUCLEOTIDE SEQUENCE [LARGE SCALE GENOMIC DNA]</scope>
    <source>
        <strain evidence="2 3">IMI 309622</strain>
    </source>
</reference>
<protein>
    <submittedName>
        <fullName evidence="2">Uncharacterized protein</fullName>
    </submittedName>
</protein>
<evidence type="ECO:0000256" key="1">
    <source>
        <dbReference type="SAM" id="MobiDB-lite"/>
    </source>
</evidence>
<dbReference type="RefSeq" id="XP_060314591.1">
    <property type="nucleotide sequence ID" value="XM_060454891.1"/>
</dbReference>
<dbReference type="Proteomes" id="UP001240678">
    <property type="component" value="Unassembled WGS sequence"/>
</dbReference>
<evidence type="ECO:0000313" key="3">
    <source>
        <dbReference type="Proteomes" id="UP001240678"/>
    </source>
</evidence>
<name>A0AAI9YYZ0_9PEZI</name>
<dbReference type="EMBL" id="MOOE01000006">
    <property type="protein sequence ID" value="KAK1528889.1"/>
    <property type="molecule type" value="Genomic_DNA"/>
</dbReference>
<feature type="compositionally biased region" description="Polar residues" evidence="1">
    <location>
        <begin position="186"/>
        <end position="196"/>
    </location>
</feature>
<feature type="region of interest" description="Disordered" evidence="1">
    <location>
        <begin position="167"/>
        <end position="259"/>
    </location>
</feature>
<feature type="non-terminal residue" evidence="2">
    <location>
        <position position="1"/>
    </location>
</feature>